<dbReference type="InterPro" id="IPR000895">
    <property type="entry name" value="Transthyretin/HIU_hydrolase"/>
</dbReference>
<comment type="catalytic activity">
    <reaction evidence="1 8">
        <text>5-hydroxyisourate + H2O = 5-hydroxy-2-oxo-4-ureido-2,5-dihydro-1H-imidazole-5-carboxylate + H(+)</text>
        <dbReference type="Rhea" id="RHEA:23736"/>
        <dbReference type="ChEBI" id="CHEBI:15377"/>
        <dbReference type="ChEBI" id="CHEBI:15378"/>
        <dbReference type="ChEBI" id="CHEBI:18072"/>
        <dbReference type="ChEBI" id="CHEBI:58639"/>
        <dbReference type="EC" id="3.5.2.17"/>
    </reaction>
</comment>
<accession>A0AAV7JVH8</accession>
<evidence type="ECO:0000256" key="3">
    <source>
        <dbReference type="ARBA" id="ARBA00009850"/>
    </source>
</evidence>
<dbReference type="EMBL" id="JAKMXF010000297">
    <property type="protein sequence ID" value="KAI6652822.1"/>
    <property type="molecule type" value="Genomic_DNA"/>
</dbReference>
<dbReference type="InterPro" id="IPR014306">
    <property type="entry name" value="Hydroxyisourate_hydrolase"/>
</dbReference>
<comment type="subunit">
    <text evidence="4 8">Homotetramer.</text>
</comment>
<dbReference type="Gene3D" id="2.60.40.180">
    <property type="entry name" value="Transthyretin/hydroxyisourate hydrolase domain"/>
    <property type="match status" value="1"/>
</dbReference>
<evidence type="ECO:0000256" key="1">
    <source>
        <dbReference type="ARBA" id="ARBA00001043"/>
    </source>
</evidence>
<dbReference type="CDD" id="cd05822">
    <property type="entry name" value="TLP_HIUase"/>
    <property type="match status" value="1"/>
</dbReference>
<sequence length="117" mass="13465">MSSTSAITTHVLDTSRGIAAQGLAISLYYHDTIQDKWNLIKHSVTNKDGRCLDLLQMEQFQAGNYKLTFQTSLYFEEFKEKSFFPFVEVIFVVNDPNSHFHVPLLLSPYSYTTYRGT</sequence>
<evidence type="ECO:0000256" key="8">
    <source>
        <dbReference type="RuleBase" id="RU361270"/>
    </source>
</evidence>
<dbReference type="PANTHER" id="PTHR10395">
    <property type="entry name" value="URICASE AND TRANSTHYRETIN-RELATED"/>
    <property type="match status" value="1"/>
</dbReference>
<protein>
    <recommendedName>
        <fullName evidence="8">5-hydroxyisourate hydrolase</fullName>
        <shortName evidence="8">HIU hydrolase</shortName>
        <shortName evidence="8">HIUHase</shortName>
        <ecNumber evidence="8">3.5.2.17</ecNumber>
    </recommendedName>
</protein>
<evidence type="ECO:0000313" key="11">
    <source>
        <dbReference type="Proteomes" id="UP001165289"/>
    </source>
</evidence>
<dbReference type="Pfam" id="PF00576">
    <property type="entry name" value="Transthyretin"/>
    <property type="match status" value="1"/>
</dbReference>
<dbReference type="NCBIfam" id="TIGR02962">
    <property type="entry name" value="hdxy_isourate"/>
    <property type="match status" value="1"/>
</dbReference>
<feature type="binding site" evidence="7">
    <location>
        <position position="114"/>
    </location>
    <ligand>
        <name>substrate</name>
    </ligand>
</feature>
<dbReference type="InterPro" id="IPR036817">
    <property type="entry name" value="Transthyretin/HIU_hydrolase_sf"/>
</dbReference>
<dbReference type="GO" id="GO:0006144">
    <property type="term" value="P:purine nucleobase metabolic process"/>
    <property type="evidence" value="ECO:0007669"/>
    <property type="project" value="UniProtKB-KW"/>
</dbReference>
<evidence type="ECO:0000256" key="2">
    <source>
        <dbReference type="ARBA" id="ARBA00002704"/>
    </source>
</evidence>
<feature type="binding site" evidence="7">
    <location>
        <position position="50"/>
    </location>
    <ligand>
        <name>substrate</name>
    </ligand>
</feature>
<dbReference type="Proteomes" id="UP001165289">
    <property type="component" value="Unassembled WGS sequence"/>
</dbReference>
<dbReference type="AlphaFoldDB" id="A0AAV7JVH8"/>
<evidence type="ECO:0000256" key="5">
    <source>
        <dbReference type="ARBA" id="ARBA00022631"/>
    </source>
</evidence>
<reference evidence="10 11" key="1">
    <citation type="journal article" date="2023" name="BMC Biol.">
        <title>The compact genome of the sponge Oopsacas minuta (Hexactinellida) is lacking key metazoan core genes.</title>
        <authorList>
            <person name="Santini S."/>
            <person name="Schenkelaars Q."/>
            <person name="Jourda C."/>
            <person name="Duchesne M."/>
            <person name="Belahbib H."/>
            <person name="Rocher C."/>
            <person name="Selva M."/>
            <person name="Riesgo A."/>
            <person name="Vervoort M."/>
            <person name="Leys S.P."/>
            <person name="Kodjabachian L."/>
            <person name="Le Bivic A."/>
            <person name="Borchiellini C."/>
            <person name="Claverie J.M."/>
            <person name="Renard E."/>
        </authorList>
    </citation>
    <scope>NUCLEOTIDE SEQUENCE [LARGE SCALE GENOMIC DNA]</scope>
    <source>
        <strain evidence="10">SPO-2</strain>
    </source>
</reference>
<evidence type="ECO:0000313" key="10">
    <source>
        <dbReference type="EMBL" id="KAI6652822.1"/>
    </source>
</evidence>
<feature type="domain" description="Transthyretin/hydroxyisourate hydrolase" evidence="9">
    <location>
        <begin position="2"/>
        <end position="116"/>
    </location>
</feature>
<organism evidence="10 11">
    <name type="scientific">Oopsacas minuta</name>
    <dbReference type="NCBI Taxonomy" id="111878"/>
    <lineage>
        <taxon>Eukaryota</taxon>
        <taxon>Metazoa</taxon>
        <taxon>Porifera</taxon>
        <taxon>Hexactinellida</taxon>
        <taxon>Hexasterophora</taxon>
        <taxon>Lyssacinosida</taxon>
        <taxon>Leucopsacidae</taxon>
        <taxon>Oopsacas</taxon>
    </lineage>
</organism>
<evidence type="ECO:0000256" key="6">
    <source>
        <dbReference type="ARBA" id="ARBA00022801"/>
    </source>
</evidence>
<evidence type="ECO:0000259" key="9">
    <source>
        <dbReference type="SMART" id="SM00095"/>
    </source>
</evidence>
<dbReference type="PROSITE" id="PS00769">
    <property type="entry name" value="TRANSTHYRETIN_2"/>
    <property type="match status" value="1"/>
</dbReference>
<feature type="binding site" evidence="7">
    <location>
        <position position="10"/>
    </location>
    <ligand>
        <name>substrate</name>
    </ligand>
</feature>
<comment type="function">
    <text evidence="2">Catalyzes the hydrolysis of 5-hydroxyisourate (HIU) to 2-oxo-4-hydroxy-4-carboxy-5-ureidoimidazoline (OHCU).</text>
</comment>
<dbReference type="InterPro" id="IPR023419">
    <property type="entry name" value="Transthyretin_CS"/>
</dbReference>
<evidence type="ECO:0000256" key="4">
    <source>
        <dbReference type="ARBA" id="ARBA00011881"/>
    </source>
</evidence>
<dbReference type="PANTHER" id="PTHR10395:SF7">
    <property type="entry name" value="5-HYDROXYISOURATE HYDROLASE"/>
    <property type="match status" value="1"/>
</dbReference>
<keyword evidence="11" id="KW-1185">Reference proteome</keyword>
<dbReference type="InterPro" id="IPR023416">
    <property type="entry name" value="Transthyretin/HIU_hydrolase_d"/>
</dbReference>
<gene>
    <name evidence="10" type="ORF">LOD99_4208</name>
</gene>
<name>A0AAV7JVH8_9METZ</name>
<dbReference type="SUPFAM" id="SSF49472">
    <property type="entry name" value="Transthyretin (synonym: prealbumin)"/>
    <property type="match status" value="1"/>
</dbReference>
<dbReference type="GO" id="GO:0033971">
    <property type="term" value="F:hydroxyisourate hydrolase activity"/>
    <property type="evidence" value="ECO:0007669"/>
    <property type="project" value="UniProtKB-EC"/>
</dbReference>
<dbReference type="SMART" id="SM00095">
    <property type="entry name" value="TR_THY"/>
    <property type="match status" value="1"/>
</dbReference>
<evidence type="ECO:0000256" key="7">
    <source>
        <dbReference type="PIRSR" id="PIRSR600895-51"/>
    </source>
</evidence>
<dbReference type="PRINTS" id="PR00189">
    <property type="entry name" value="TRNSTHYRETIN"/>
</dbReference>
<comment type="similarity">
    <text evidence="3 8">Belongs to the transthyretin family. 5-hydroxyisourate hydrolase subfamily.</text>
</comment>
<comment type="caution">
    <text evidence="10">The sequence shown here is derived from an EMBL/GenBank/DDBJ whole genome shotgun (WGS) entry which is preliminary data.</text>
</comment>
<keyword evidence="6 8" id="KW-0378">Hydrolase</keyword>
<proteinExistence type="inferred from homology"/>
<keyword evidence="5 8" id="KW-0659">Purine metabolism</keyword>
<dbReference type="EC" id="3.5.2.17" evidence="8"/>